<sequence length="310" mass="35939">MPSYVKFMKHIKSKKHRLREFKTIPLTERCTAMLMNKLPPKLKDIGSFTIPFSIGNHYVGKALCDLGASINLMPMLIFKKLGIGKVRPTIVTFHLADGSYTHPEHKIEDVLVRVDKFIFLTNFHIFECEVDHDLPIILRRPFLAICRTLIDVQNGKLTMRVNDQKVTFNVFNALKCTDENKECHIIDLIEAEMDEFAKFCYDNFDSEDNLMEQGDIASFEELGEFMEARQIMYRLGKKFEILDLLEQSFKPPKPFVKESPIPELKPLPQHLKYAYLGNNSIFPIIISTELTLDQEDRLLEVLRRSKRALG</sequence>
<protein>
    <submittedName>
        <fullName evidence="2">Uncharacterized protein</fullName>
    </submittedName>
</protein>
<organism evidence="1 2">
    <name type="scientific">Gossypium hirsutum</name>
    <name type="common">Upland cotton</name>
    <name type="synonym">Gossypium mexicanum</name>
    <dbReference type="NCBI Taxonomy" id="3635"/>
    <lineage>
        <taxon>Eukaryota</taxon>
        <taxon>Viridiplantae</taxon>
        <taxon>Streptophyta</taxon>
        <taxon>Embryophyta</taxon>
        <taxon>Tracheophyta</taxon>
        <taxon>Spermatophyta</taxon>
        <taxon>Magnoliopsida</taxon>
        <taxon>eudicotyledons</taxon>
        <taxon>Gunneridae</taxon>
        <taxon>Pentapetalae</taxon>
        <taxon>rosids</taxon>
        <taxon>malvids</taxon>
        <taxon>Malvales</taxon>
        <taxon>Malvaceae</taxon>
        <taxon>Malvoideae</taxon>
        <taxon>Gossypium</taxon>
    </lineage>
</organism>
<reference evidence="2" key="2">
    <citation type="submission" date="2025-08" db="UniProtKB">
        <authorList>
            <consortium name="RefSeq"/>
        </authorList>
    </citation>
    <scope>IDENTIFICATION</scope>
</reference>
<reference evidence="1" key="1">
    <citation type="journal article" date="2020" name="Nat. Genet.">
        <title>Genomic diversifications of five Gossypium allopolyploid species and their impact on cotton improvement.</title>
        <authorList>
            <person name="Chen Z.J."/>
            <person name="Sreedasyam A."/>
            <person name="Ando A."/>
            <person name="Song Q."/>
            <person name="De Santiago L.M."/>
            <person name="Hulse-Kemp A.M."/>
            <person name="Ding M."/>
            <person name="Ye W."/>
            <person name="Kirkbride R.C."/>
            <person name="Jenkins J."/>
            <person name="Plott C."/>
            <person name="Lovell J."/>
            <person name="Lin Y.M."/>
            <person name="Vaughn R."/>
            <person name="Liu B."/>
            <person name="Simpson S."/>
            <person name="Scheffler B.E."/>
            <person name="Wen L."/>
            <person name="Saski C.A."/>
            <person name="Grover C.E."/>
            <person name="Hu G."/>
            <person name="Conover J.L."/>
            <person name="Carlson J.W."/>
            <person name="Shu S."/>
            <person name="Boston L.B."/>
            <person name="Williams M."/>
            <person name="Peterson D.G."/>
            <person name="McGee K."/>
            <person name="Jones D.C."/>
            <person name="Wendel J.F."/>
            <person name="Stelly D.M."/>
            <person name="Grimwood J."/>
            <person name="Schmutz J."/>
        </authorList>
    </citation>
    <scope>NUCLEOTIDE SEQUENCE [LARGE SCALE GENOMIC DNA]</scope>
    <source>
        <strain evidence="1">cv. TM-1</strain>
    </source>
</reference>
<dbReference type="PaxDb" id="3635-A0A1U8HW57"/>
<dbReference type="CDD" id="cd00303">
    <property type="entry name" value="retropepsin_like"/>
    <property type="match status" value="1"/>
</dbReference>
<dbReference type="AlphaFoldDB" id="A0A1U8HW57"/>
<dbReference type="KEGG" id="ghi:107887864"/>
<dbReference type="PANTHER" id="PTHR33067:SF32">
    <property type="entry name" value="ASPARTIC PEPTIDASE DDI1-TYPE DOMAIN-CONTAINING PROTEIN"/>
    <property type="match status" value="1"/>
</dbReference>
<dbReference type="GeneID" id="107887864"/>
<accession>A0A1U8HW57</accession>
<name>A0A1U8HW57_GOSHI</name>
<dbReference type="PANTHER" id="PTHR33067">
    <property type="entry name" value="RNA-DIRECTED DNA POLYMERASE-RELATED"/>
    <property type="match status" value="1"/>
</dbReference>
<gene>
    <name evidence="2" type="primary">LOC107887864</name>
</gene>
<proteinExistence type="predicted"/>
<keyword evidence="1" id="KW-1185">Reference proteome</keyword>
<dbReference type="Proteomes" id="UP000818029">
    <property type="component" value="Chromosome A03"/>
</dbReference>
<evidence type="ECO:0000313" key="2">
    <source>
        <dbReference type="RefSeq" id="XP_016667574.1"/>
    </source>
</evidence>
<dbReference type="RefSeq" id="XP_016667574.1">
    <property type="nucleotide sequence ID" value="XM_016812085.1"/>
</dbReference>
<evidence type="ECO:0000313" key="1">
    <source>
        <dbReference type="Proteomes" id="UP000818029"/>
    </source>
</evidence>
<dbReference type="InterPro" id="IPR021109">
    <property type="entry name" value="Peptidase_aspartic_dom_sf"/>
</dbReference>
<dbReference type="Gene3D" id="2.40.70.10">
    <property type="entry name" value="Acid Proteases"/>
    <property type="match status" value="1"/>
</dbReference>